<reference evidence="1" key="1">
    <citation type="submission" date="2023-04" db="EMBL/GenBank/DDBJ databases">
        <title>Draft Genome sequencing of Naganishia species isolated from polar environments using Oxford Nanopore Technology.</title>
        <authorList>
            <person name="Leo P."/>
            <person name="Venkateswaran K."/>
        </authorList>
    </citation>
    <scope>NUCLEOTIDE SEQUENCE</scope>
    <source>
        <strain evidence="1">MNA-CCFEE 5423</strain>
    </source>
</reference>
<keyword evidence="2" id="KW-1185">Reference proteome</keyword>
<sequence>MLRIRLSGVLSLGLLLASSAYASLPGTVDSVHQLNEDNFEDNVARGLCMVRPVTGGHCKAFAPTYEKLGQNFKALEKKRGFHLGQVNCQAQGDPQLKLYGDGKEFEEYSGDRSYETLAQYIDNQSKQYIRSLDTNAARSEGAEQAVMSASDASVNAKGTAEEVDETTLEHYKSLGPLFVKFYAPCCKKLGPAWSELAGHMKDKLRVVSVNCDDHKRLCTTEGVKGYPTMRMYNQGTHKEHTKGRSLEHMQAFAEKYLAPGEIHHLDGQQWDLVKQQHDVYFVVLQTFSSKSSDLSSVKTAAAPYLVTTAFYETHDPEVIDAATVEDLHGTVLAVFKDGGSQPTARLGLPVSSEEINSFILAQRFPTVIELDSGNFDEVMQSATRALVVLVALKKNGRSTGELDKEVEELRKIAKAWYRGGRKFEQPVWFAWIDGERYKKWLKQNYGIKHTQMPAVVLADPSSHQYYDATLERTSLIFEGSSIFSTLEGAYQHFLKPKTSDSTLEWGSRGLTNVFVGMVHSGLRHPILAILIFVGVVAALAYALHKTIQADLRQAGSRLD</sequence>
<gene>
    <name evidence="1" type="ORF">QFC21_002936</name>
</gene>
<accession>A0ACC2VT04</accession>
<protein>
    <submittedName>
        <fullName evidence="1">Uncharacterized protein</fullName>
    </submittedName>
</protein>
<proteinExistence type="predicted"/>
<evidence type="ECO:0000313" key="2">
    <source>
        <dbReference type="Proteomes" id="UP001227268"/>
    </source>
</evidence>
<organism evidence="1 2">
    <name type="scientific">Naganishia friedmannii</name>
    <dbReference type="NCBI Taxonomy" id="89922"/>
    <lineage>
        <taxon>Eukaryota</taxon>
        <taxon>Fungi</taxon>
        <taxon>Dikarya</taxon>
        <taxon>Basidiomycota</taxon>
        <taxon>Agaricomycotina</taxon>
        <taxon>Tremellomycetes</taxon>
        <taxon>Filobasidiales</taxon>
        <taxon>Filobasidiaceae</taxon>
        <taxon>Naganishia</taxon>
    </lineage>
</organism>
<evidence type="ECO:0000313" key="1">
    <source>
        <dbReference type="EMBL" id="KAJ9102535.1"/>
    </source>
</evidence>
<name>A0ACC2VT04_9TREE</name>
<dbReference type="EMBL" id="JASBWT010000008">
    <property type="protein sequence ID" value="KAJ9102535.1"/>
    <property type="molecule type" value="Genomic_DNA"/>
</dbReference>
<comment type="caution">
    <text evidence="1">The sequence shown here is derived from an EMBL/GenBank/DDBJ whole genome shotgun (WGS) entry which is preliminary data.</text>
</comment>
<dbReference type="Proteomes" id="UP001227268">
    <property type="component" value="Unassembled WGS sequence"/>
</dbReference>